<keyword evidence="8" id="KW-1185">Reference proteome</keyword>
<feature type="transmembrane region" description="Helical" evidence="6">
    <location>
        <begin position="197"/>
        <end position="219"/>
    </location>
</feature>
<dbReference type="Pfam" id="PF13520">
    <property type="entry name" value="AA_permease_2"/>
    <property type="match status" value="1"/>
</dbReference>
<evidence type="ECO:0000256" key="1">
    <source>
        <dbReference type="ARBA" id="ARBA00004651"/>
    </source>
</evidence>
<gene>
    <name evidence="7" type="ORF">MSBR3_1368</name>
</gene>
<evidence type="ECO:0000256" key="2">
    <source>
        <dbReference type="ARBA" id="ARBA00022475"/>
    </source>
</evidence>
<feature type="transmembrane region" description="Helical" evidence="6">
    <location>
        <begin position="45"/>
        <end position="65"/>
    </location>
</feature>
<feature type="transmembrane region" description="Helical" evidence="6">
    <location>
        <begin position="382"/>
        <end position="401"/>
    </location>
</feature>
<dbReference type="PIRSF" id="PIRSF006060">
    <property type="entry name" value="AA_transporter"/>
    <property type="match status" value="1"/>
</dbReference>
<dbReference type="EMBL" id="CP009517">
    <property type="protein sequence ID" value="AKB81946.1"/>
    <property type="molecule type" value="Genomic_DNA"/>
</dbReference>
<reference evidence="7" key="1">
    <citation type="submission" date="2014-07" db="EMBL/GenBank/DDBJ databases">
        <title>Methanogenic archaea and the global carbon cycle.</title>
        <authorList>
            <person name="Henriksen J.R."/>
            <person name="Luke J."/>
            <person name="Reinhart S."/>
            <person name="Benedict M.N."/>
            <person name="Youngblut N.D."/>
            <person name="Metcalf M.E."/>
            <person name="Whitaker R.J."/>
            <person name="Metcalf W.W."/>
        </authorList>
    </citation>
    <scope>NUCLEOTIDE SEQUENCE [LARGE SCALE GENOMIC DNA]</scope>
    <source>
        <strain evidence="7">3</strain>
    </source>
</reference>
<dbReference type="PATRIC" id="fig|1434107.4.peg.1783"/>
<dbReference type="HOGENOM" id="CLU_007946_15_2_2"/>
<dbReference type="AlphaFoldDB" id="A0A0E3SJW9"/>
<evidence type="ECO:0000313" key="8">
    <source>
        <dbReference type="Proteomes" id="UP000033066"/>
    </source>
</evidence>
<feature type="transmembrane region" description="Helical" evidence="6">
    <location>
        <begin position="407"/>
        <end position="428"/>
    </location>
</feature>
<organism evidence="7 8">
    <name type="scientific">Methanosarcina barkeri 3</name>
    <dbReference type="NCBI Taxonomy" id="1434107"/>
    <lineage>
        <taxon>Archaea</taxon>
        <taxon>Methanobacteriati</taxon>
        <taxon>Methanobacteriota</taxon>
        <taxon>Stenosarchaea group</taxon>
        <taxon>Methanomicrobia</taxon>
        <taxon>Methanosarcinales</taxon>
        <taxon>Methanosarcinaceae</taxon>
        <taxon>Methanosarcina</taxon>
    </lineage>
</organism>
<dbReference type="RefSeq" id="WP_230627958.1">
    <property type="nucleotide sequence ID" value="NZ_CP009517.1"/>
</dbReference>
<feature type="transmembrane region" description="Helical" evidence="6">
    <location>
        <begin position="85"/>
        <end position="104"/>
    </location>
</feature>
<keyword evidence="5 6" id="KW-0472">Membrane</keyword>
<keyword evidence="3 6" id="KW-0812">Transmembrane</keyword>
<feature type="transmembrane region" description="Helical" evidence="6">
    <location>
        <begin position="21"/>
        <end position="39"/>
    </location>
</feature>
<dbReference type="STRING" id="1434107.MSBR3_1368"/>
<evidence type="ECO:0000256" key="6">
    <source>
        <dbReference type="SAM" id="Phobius"/>
    </source>
</evidence>
<proteinExistence type="predicted"/>
<dbReference type="Proteomes" id="UP000033066">
    <property type="component" value="Chromosome"/>
</dbReference>
<dbReference type="Gene3D" id="1.20.1740.10">
    <property type="entry name" value="Amino acid/polyamine transporter I"/>
    <property type="match status" value="1"/>
</dbReference>
<dbReference type="InterPro" id="IPR050367">
    <property type="entry name" value="APC_superfamily"/>
</dbReference>
<feature type="transmembrane region" description="Helical" evidence="6">
    <location>
        <begin position="231"/>
        <end position="260"/>
    </location>
</feature>
<accession>A0A0E3SJW9</accession>
<evidence type="ECO:0000256" key="3">
    <source>
        <dbReference type="ARBA" id="ARBA00022692"/>
    </source>
</evidence>
<dbReference type="KEGG" id="mbak:MSBR3_1368"/>
<feature type="transmembrane region" description="Helical" evidence="6">
    <location>
        <begin position="158"/>
        <end position="177"/>
    </location>
</feature>
<sequence length="435" mass="46733">MEPGMNRYKPNSLTLKGAVSLGTGVMIGAGIFALLGQVAELAGGLFPTVFLIGAIVTAFSAYSYIKFSNTYPSAGGIAMYLEKAYGKGLITGFGALLMAFSMVINESLVARTFGTYTIQLFNIEEGSFLVPLLGVGLLVFAFVVNISGNRVIEEFSSFMAFIKIAGIAIFGIAGLWLADFSFTSTSPDTTVTTTEEYLASIALAVLAYKGFTTITNSGSEIDNPHQNVSRAIVISIAICTIVYLLAALAVAGNLTLPQIIQAKNFALAEAARPAFGNFGLWFTVILAIIATTSGIIASVFAVSRMLAMLTDMHLVPHKHFDMPGNVQKHTLVYTVVVAILLTIFFDLSRIASLGAIFYLVMDIIIHWGLLRHMREDIDIKPYIVITAIALDAVILSSLLLIKASTDTLLVVVALIGMLLIFVGEKIFLHLRSDQE</sequence>
<evidence type="ECO:0000313" key="7">
    <source>
        <dbReference type="EMBL" id="AKB81946.1"/>
    </source>
</evidence>
<name>A0A0E3SJW9_METBA</name>
<dbReference type="GO" id="GO:0005886">
    <property type="term" value="C:plasma membrane"/>
    <property type="evidence" value="ECO:0007669"/>
    <property type="project" value="UniProtKB-SubCell"/>
</dbReference>
<feature type="transmembrane region" description="Helical" evidence="6">
    <location>
        <begin position="128"/>
        <end position="146"/>
    </location>
</feature>
<protein>
    <submittedName>
        <fullName evidence="7">Amino acid transporter</fullName>
    </submittedName>
</protein>
<dbReference type="GeneID" id="24788898"/>
<comment type="subcellular location">
    <subcellularLocation>
        <location evidence="1">Cell membrane</location>
        <topology evidence="1">Multi-pass membrane protein</topology>
    </subcellularLocation>
</comment>
<dbReference type="GO" id="GO:0022857">
    <property type="term" value="F:transmembrane transporter activity"/>
    <property type="evidence" value="ECO:0007669"/>
    <property type="project" value="InterPro"/>
</dbReference>
<evidence type="ECO:0000256" key="4">
    <source>
        <dbReference type="ARBA" id="ARBA00022989"/>
    </source>
</evidence>
<feature type="transmembrane region" description="Helical" evidence="6">
    <location>
        <begin position="280"/>
        <end position="309"/>
    </location>
</feature>
<dbReference type="PANTHER" id="PTHR42770:SF11">
    <property type="entry name" value="INNER MEMBRANE TRANSPORT PROTEIN YBAT"/>
    <property type="match status" value="1"/>
</dbReference>
<feature type="transmembrane region" description="Helical" evidence="6">
    <location>
        <begin position="330"/>
        <end position="347"/>
    </location>
</feature>
<keyword evidence="4 6" id="KW-1133">Transmembrane helix</keyword>
<dbReference type="PANTHER" id="PTHR42770">
    <property type="entry name" value="AMINO ACID TRANSPORTER-RELATED"/>
    <property type="match status" value="1"/>
</dbReference>
<evidence type="ECO:0000256" key="5">
    <source>
        <dbReference type="ARBA" id="ARBA00023136"/>
    </source>
</evidence>
<dbReference type="InterPro" id="IPR002293">
    <property type="entry name" value="AA/rel_permease1"/>
</dbReference>
<keyword evidence="2" id="KW-1003">Cell membrane</keyword>